<organism evidence="1 2">
    <name type="scientific">Streptomyces reniochalinae</name>
    <dbReference type="NCBI Taxonomy" id="2250578"/>
    <lineage>
        <taxon>Bacteria</taxon>
        <taxon>Bacillati</taxon>
        <taxon>Actinomycetota</taxon>
        <taxon>Actinomycetes</taxon>
        <taxon>Kitasatosporales</taxon>
        <taxon>Streptomycetaceae</taxon>
        <taxon>Streptomyces</taxon>
    </lineage>
</organism>
<dbReference type="OrthoDB" id="9770694at2"/>
<name>A0A367EUW0_9ACTN</name>
<dbReference type="SUPFAM" id="SSF52540">
    <property type="entry name" value="P-loop containing nucleoside triphosphate hydrolases"/>
    <property type="match status" value="1"/>
</dbReference>
<comment type="caution">
    <text evidence="1">The sequence shown here is derived from an EMBL/GenBank/DDBJ whole genome shotgun (WGS) entry which is preliminary data.</text>
</comment>
<reference evidence="1 2" key="1">
    <citation type="submission" date="2018-06" db="EMBL/GenBank/DDBJ databases">
        <title>Streptomyces reniochalinae sp. nov. and Streptomyces diacarnus sp. nov. from marine sponges.</title>
        <authorList>
            <person name="Li L."/>
        </authorList>
    </citation>
    <scope>NUCLEOTIDE SEQUENCE [LARGE SCALE GENOMIC DNA]</scope>
    <source>
        <strain evidence="1 2">LHW50302</strain>
    </source>
</reference>
<dbReference type="AlphaFoldDB" id="A0A367EUW0"/>
<protein>
    <recommendedName>
        <fullName evidence="3">ATP-binding protein</fullName>
    </recommendedName>
</protein>
<sequence length="206" mass="22882">MHSVSGDDLTPQQQWLDERRRHALARFDDRIPALYRQAIDLPAEAAQWADGADGAPASLFLTGIIGVGKTHAAWHTARRWLDNQHRHGRPGSPTVQTWRSTQLFDALRPEGDNPRAVTQAAQACGLLYLDDLAAARVSPSGWTQERLYEIFDERYTKQRPLLITCDVLPGRLADVVGERVASRLAEMCRGGIHLMRGADRRLAGAA</sequence>
<dbReference type="RefSeq" id="WP_114014960.1">
    <property type="nucleotide sequence ID" value="NZ_QOIM01000026.1"/>
</dbReference>
<dbReference type="Gene3D" id="3.40.50.300">
    <property type="entry name" value="P-loop containing nucleotide triphosphate hydrolases"/>
    <property type="match status" value="1"/>
</dbReference>
<proteinExistence type="predicted"/>
<evidence type="ECO:0000313" key="1">
    <source>
        <dbReference type="EMBL" id="RCG21791.1"/>
    </source>
</evidence>
<dbReference type="EMBL" id="QOIM01000026">
    <property type="protein sequence ID" value="RCG21791.1"/>
    <property type="molecule type" value="Genomic_DNA"/>
</dbReference>
<keyword evidence="2" id="KW-1185">Reference proteome</keyword>
<gene>
    <name evidence="1" type="ORF">DQ392_08770</name>
</gene>
<evidence type="ECO:0000313" key="2">
    <source>
        <dbReference type="Proteomes" id="UP000253507"/>
    </source>
</evidence>
<accession>A0A367EUW0</accession>
<dbReference type="InterPro" id="IPR027417">
    <property type="entry name" value="P-loop_NTPase"/>
</dbReference>
<evidence type="ECO:0008006" key="3">
    <source>
        <dbReference type="Google" id="ProtNLM"/>
    </source>
</evidence>
<dbReference type="Proteomes" id="UP000253507">
    <property type="component" value="Unassembled WGS sequence"/>
</dbReference>